<comment type="subcellular location">
    <subcellularLocation>
        <location evidence="1">Cell membrane</location>
        <topology evidence="1">Multi-pass membrane protein</topology>
    </subcellularLocation>
</comment>
<keyword evidence="4" id="KW-0645">Protease</keyword>
<evidence type="ECO:0000313" key="15">
    <source>
        <dbReference type="Proteomes" id="UP000094469"/>
    </source>
</evidence>
<keyword evidence="3" id="KW-1003">Cell membrane</keyword>
<evidence type="ECO:0000256" key="5">
    <source>
        <dbReference type="ARBA" id="ARBA00022692"/>
    </source>
</evidence>
<dbReference type="GO" id="GO:0015421">
    <property type="term" value="F:ABC-type oligopeptide transporter activity"/>
    <property type="evidence" value="ECO:0007669"/>
    <property type="project" value="TreeGrafter"/>
</dbReference>
<keyword evidence="6" id="KW-0547">Nucleotide-binding</keyword>
<keyword evidence="7" id="KW-0788">Thiol protease</keyword>
<protein>
    <recommendedName>
        <fullName evidence="16">ABC transporter ATP-binding protein</fullName>
    </recommendedName>
</protein>
<evidence type="ECO:0000256" key="6">
    <source>
        <dbReference type="ARBA" id="ARBA00022741"/>
    </source>
</evidence>
<keyword evidence="2" id="KW-0813">Transport</keyword>
<feature type="domain" description="ABC transmembrane type-1" evidence="13">
    <location>
        <begin position="26"/>
        <end position="308"/>
    </location>
</feature>
<dbReference type="OrthoDB" id="1899463at2"/>
<keyword evidence="15" id="KW-1185">Reference proteome</keyword>
<dbReference type="InterPro" id="IPR003439">
    <property type="entry name" value="ABC_transporter-like_ATP-bd"/>
</dbReference>
<dbReference type="EMBL" id="MIKC01000011">
    <property type="protein sequence ID" value="OEG22871.1"/>
    <property type="molecule type" value="Genomic_DNA"/>
</dbReference>
<dbReference type="InterPro" id="IPR039421">
    <property type="entry name" value="Type_1_exporter"/>
</dbReference>
<dbReference type="RefSeq" id="WP_069639734.1">
    <property type="nucleotide sequence ID" value="NZ_JAFBEZ010000009.1"/>
</dbReference>
<reference evidence="15" key="1">
    <citation type="submission" date="2016-09" db="EMBL/GenBank/DDBJ databases">
        <authorList>
            <person name="Gulvik C.A."/>
        </authorList>
    </citation>
    <scope>NUCLEOTIDE SEQUENCE [LARGE SCALE GENOMIC DNA]</scope>
    <source>
        <strain evidence="15">LMG 26676</strain>
    </source>
</reference>
<dbReference type="Gene3D" id="3.40.50.300">
    <property type="entry name" value="P-loop containing nucleotide triphosphate hydrolases"/>
    <property type="match status" value="1"/>
</dbReference>
<dbReference type="Pfam" id="PF00664">
    <property type="entry name" value="ABC_membrane"/>
    <property type="match status" value="1"/>
</dbReference>
<evidence type="ECO:0000256" key="7">
    <source>
        <dbReference type="ARBA" id="ARBA00022807"/>
    </source>
</evidence>
<dbReference type="InterPro" id="IPR003593">
    <property type="entry name" value="AAA+_ATPase"/>
</dbReference>
<dbReference type="GO" id="GO:0006508">
    <property type="term" value="P:proteolysis"/>
    <property type="evidence" value="ECO:0007669"/>
    <property type="project" value="UniProtKB-KW"/>
</dbReference>
<evidence type="ECO:0000256" key="3">
    <source>
        <dbReference type="ARBA" id="ARBA00022475"/>
    </source>
</evidence>
<organism evidence="14 15">
    <name type="scientific">Enterococcus ureilyticus</name>
    <dbReference type="NCBI Taxonomy" id="1131292"/>
    <lineage>
        <taxon>Bacteria</taxon>
        <taxon>Bacillati</taxon>
        <taxon>Bacillota</taxon>
        <taxon>Bacilli</taxon>
        <taxon>Lactobacillales</taxon>
        <taxon>Enterococcaceae</taxon>
        <taxon>Enterococcus</taxon>
    </lineage>
</organism>
<dbReference type="GO" id="GO:0005524">
    <property type="term" value="F:ATP binding"/>
    <property type="evidence" value="ECO:0007669"/>
    <property type="project" value="UniProtKB-KW"/>
</dbReference>
<keyword evidence="5 11" id="KW-0812">Transmembrane</keyword>
<gene>
    <name evidence="14" type="ORF">BCR24_14715</name>
</gene>
<keyword evidence="10 11" id="KW-0472">Membrane</keyword>
<dbReference type="SUPFAM" id="SSF52540">
    <property type="entry name" value="P-loop containing nucleoside triphosphate hydrolases"/>
    <property type="match status" value="1"/>
</dbReference>
<evidence type="ECO:0008006" key="16">
    <source>
        <dbReference type="Google" id="ProtNLM"/>
    </source>
</evidence>
<dbReference type="AlphaFoldDB" id="A0A1E5HD61"/>
<keyword evidence="7" id="KW-0378">Hydrolase</keyword>
<dbReference type="InterPro" id="IPR036640">
    <property type="entry name" value="ABC1_TM_sf"/>
</dbReference>
<dbReference type="GO" id="GO:0005886">
    <property type="term" value="C:plasma membrane"/>
    <property type="evidence" value="ECO:0007669"/>
    <property type="project" value="UniProtKB-SubCell"/>
</dbReference>
<dbReference type="InterPro" id="IPR027417">
    <property type="entry name" value="P-loop_NTPase"/>
</dbReference>
<sequence length="580" mass="66450">MNRKENFISTYKFIDIFLKGYKGNLLLFFISCFFDYFLYIITPIIFGLMLDQIVYYKNISLFLSISSLIIVFLFFYIFLYVHMYKQHDILTTGFIMNVKKKAYEHLLESKSIYFINKKAGEIVTIVNQYSNDCLAFLIKDIIFNLNNLFNVIFCLAYIYIMNVQLGFLISLLIPISVFFSTLLNKKINSLFNNNRVLKEKYDGRIFDLLANFTEIKFLSGEKNAIKIFSFENNKLLDNKLKVDTSINNLKILYEGINLIIQLIIYSLLAIFSYRNQLTIGMISVILIYFFDIGKCLSAIVHSNLVAQERINNIHELKMFLHSESEKEYDGYDDIQITAGQIDFCKVNFSYKKKADILKDLSLSMSPGERIAIVGESGSGKSTLALLLLRFMEIQSGGIFIDNQDITKFSVKSLRRNIGIVQQQILVFPGTLRENITMGKMDVSDEKILDACNRAGLNDFLRMQPEKLDTWISDTENIFSGGQLQMLGIARICLEDPAILIFDEATRGLDKISETKVLASWENLTQNKTAIMITHKLSNTNYCDRVIVLKAGEIIETGAPNEVLIRSAELKKLFNTGGGYD</sequence>
<evidence type="ECO:0000313" key="14">
    <source>
        <dbReference type="EMBL" id="OEG22871.1"/>
    </source>
</evidence>
<dbReference type="PROSITE" id="PS50929">
    <property type="entry name" value="ABC_TM1F"/>
    <property type="match status" value="1"/>
</dbReference>
<dbReference type="GO" id="GO:0016887">
    <property type="term" value="F:ATP hydrolysis activity"/>
    <property type="evidence" value="ECO:0007669"/>
    <property type="project" value="InterPro"/>
</dbReference>
<comment type="caution">
    <text evidence="14">The sequence shown here is derived from an EMBL/GenBank/DDBJ whole genome shotgun (WGS) entry which is preliminary data.</text>
</comment>
<dbReference type="Pfam" id="PF00005">
    <property type="entry name" value="ABC_tran"/>
    <property type="match status" value="1"/>
</dbReference>
<evidence type="ECO:0000259" key="13">
    <source>
        <dbReference type="PROSITE" id="PS50929"/>
    </source>
</evidence>
<feature type="transmembrane region" description="Helical" evidence="11">
    <location>
        <begin position="25"/>
        <end position="49"/>
    </location>
</feature>
<proteinExistence type="predicted"/>
<feature type="transmembrane region" description="Helical" evidence="11">
    <location>
        <begin position="61"/>
        <end position="81"/>
    </location>
</feature>
<keyword evidence="9 11" id="KW-1133">Transmembrane helix</keyword>
<dbReference type="FunFam" id="3.40.50.300:FF:000299">
    <property type="entry name" value="ABC transporter ATP-binding protein/permease"/>
    <property type="match status" value="1"/>
</dbReference>
<keyword evidence="8" id="KW-0067">ATP-binding</keyword>
<evidence type="ECO:0000256" key="2">
    <source>
        <dbReference type="ARBA" id="ARBA00022448"/>
    </source>
</evidence>
<feature type="transmembrane region" description="Helical" evidence="11">
    <location>
        <begin position="141"/>
        <end position="160"/>
    </location>
</feature>
<dbReference type="Proteomes" id="UP000094469">
    <property type="component" value="Unassembled WGS sequence"/>
</dbReference>
<dbReference type="PROSITE" id="PS50893">
    <property type="entry name" value="ABC_TRANSPORTER_2"/>
    <property type="match status" value="1"/>
</dbReference>
<dbReference type="PANTHER" id="PTHR43394">
    <property type="entry name" value="ATP-DEPENDENT PERMEASE MDL1, MITOCHONDRIAL"/>
    <property type="match status" value="1"/>
</dbReference>
<dbReference type="PANTHER" id="PTHR43394:SF1">
    <property type="entry name" value="ATP-BINDING CASSETTE SUB-FAMILY B MEMBER 10, MITOCHONDRIAL"/>
    <property type="match status" value="1"/>
</dbReference>
<evidence type="ECO:0000256" key="8">
    <source>
        <dbReference type="ARBA" id="ARBA00022840"/>
    </source>
</evidence>
<feature type="transmembrane region" description="Helical" evidence="11">
    <location>
        <begin position="166"/>
        <end position="183"/>
    </location>
</feature>
<feature type="transmembrane region" description="Helical" evidence="11">
    <location>
        <begin position="279"/>
        <end position="300"/>
    </location>
</feature>
<evidence type="ECO:0000256" key="4">
    <source>
        <dbReference type="ARBA" id="ARBA00022670"/>
    </source>
</evidence>
<name>A0A1E5HD61_9ENTE</name>
<accession>A0A1E5HD61</accession>
<evidence type="ECO:0000259" key="12">
    <source>
        <dbReference type="PROSITE" id="PS50893"/>
    </source>
</evidence>
<evidence type="ECO:0000256" key="9">
    <source>
        <dbReference type="ARBA" id="ARBA00022989"/>
    </source>
</evidence>
<feature type="domain" description="ABC transporter" evidence="12">
    <location>
        <begin position="341"/>
        <end position="575"/>
    </location>
</feature>
<dbReference type="Gene3D" id="1.20.1560.10">
    <property type="entry name" value="ABC transporter type 1, transmembrane domain"/>
    <property type="match status" value="1"/>
</dbReference>
<dbReference type="InterPro" id="IPR011527">
    <property type="entry name" value="ABC1_TM_dom"/>
</dbReference>
<dbReference type="SUPFAM" id="SSF90123">
    <property type="entry name" value="ABC transporter transmembrane region"/>
    <property type="match status" value="1"/>
</dbReference>
<evidence type="ECO:0000256" key="11">
    <source>
        <dbReference type="SAM" id="Phobius"/>
    </source>
</evidence>
<dbReference type="SMART" id="SM00382">
    <property type="entry name" value="AAA"/>
    <property type="match status" value="1"/>
</dbReference>
<dbReference type="STRING" id="1131292.BCR24_14715"/>
<dbReference type="GO" id="GO:0008234">
    <property type="term" value="F:cysteine-type peptidase activity"/>
    <property type="evidence" value="ECO:0007669"/>
    <property type="project" value="UniProtKB-KW"/>
</dbReference>
<evidence type="ECO:0000256" key="10">
    <source>
        <dbReference type="ARBA" id="ARBA00023136"/>
    </source>
</evidence>
<evidence type="ECO:0000256" key="1">
    <source>
        <dbReference type="ARBA" id="ARBA00004651"/>
    </source>
</evidence>
<feature type="transmembrane region" description="Helical" evidence="11">
    <location>
        <begin position="251"/>
        <end position="273"/>
    </location>
</feature>